<feature type="compositionally biased region" description="Basic and acidic residues" evidence="2">
    <location>
        <begin position="313"/>
        <end position="323"/>
    </location>
</feature>
<reference evidence="5" key="1">
    <citation type="submission" date="2017-11" db="EMBL/GenBank/DDBJ databases">
        <title>Phenotypic and genomic properties of facultatively anaerobic sulfur-reducing natronoarchaea from hypersaline soda lakes.</title>
        <authorList>
            <person name="Sorokin D.Y."/>
            <person name="Kublanov I.V."/>
            <person name="Roman P."/>
            <person name="Sinninghe Damste J.S."/>
            <person name="Golyshin P.N."/>
            <person name="Rojo D."/>
            <person name="Ciordia S."/>
            <person name="Mena M.D.C."/>
            <person name="Ferrer M."/>
            <person name="Messina E."/>
            <person name="Smedile F."/>
            <person name="La Spada G."/>
            <person name="La Cono V."/>
            <person name="Yakimov M.M."/>
        </authorList>
    </citation>
    <scope>NUCLEOTIDE SEQUENCE [LARGE SCALE GENOMIC DNA]</scope>
    <source>
        <strain evidence="5">AArc-Sl</strain>
    </source>
</reference>
<feature type="region of interest" description="Disordered" evidence="2">
    <location>
        <begin position="1"/>
        <end position="30"/>
    </location>
</feature>
<dbReference type="EMBL" id="CP025066">
    <property type="protein sequence ID" value="AUX09287.1"/>
    <property type="molecule type" value="Genomic_DNA"/>
</dbReference>
<feature type="compositionally biased region" description="Polar residues" evidence="2">
    <location>
        <begin position="289"/>
        <end position="308"/>
    </location>
</feature>
<keyword evidence="3" id="KW-0472">Membrane</keyword>
<evidence type="ECO:0000256" key="1">
    <source>
        <dbReference type="SAM" id="Coils"/>
    </source>
</evidence>
<evidence type="ECO:0000256" key="2">
    <source>
        <dbReference type="SAM" id="MobiDB-lite"/>
    </source>
</evidence>
<feature type="transmembrane region" description="Helical" evidence="3">
    <location>
        <begin position="84"/>
        <end position="104"/>
    </location>
</feature>
<feature type="region of interest" description="Disordered" evidence="2">
    <location>
        <begin position="289"/>
        <end position="323"/>
    </location>
</feature>
<dbReference type="KEGG" id="hdf:AArcSl_1658"/>
<feature type="transmembrane region" description="Helical" evidence="3">
    <location>
        <begin position="54"/>
        <end position="72"/>
    </location>
</feature>
<dbReference type="Proteomes" id="UP000263012">
    <property type="component" value="Chromosome"/>
</dbReference>
<keyword evidence="3" id="KW-0812">Transmembrane</keyword>
<dbReference type="OrthoDB" id="386533at2157"/>
<gene>
    <name evidence="4" type="ORF">AArcSl_1658</name>
</gene>
<evidence type="ECO:0000313" key="5">
    <source>
        <dbReference type="Proteomes" id="UP000263012"/>
    </source>
</evidence>
<keyword evidence="5" id="KW-1185">Reference proteome</keyword>
<dbReference type="GeneID" id="37878012"/>
<keyword evidence="3" id="KW-1133">Transmembrane helix</keyword>
<proteinExistence type="predicted"/>
<organism evidence="4 5">
    <name type="scientific">Halalkaliarchaeum desulfuricum</name>
    <dbReference type="NCBI Taxonomy" id="2055893"/>
    <lineage>
        <taxon>Archaea</taxon>
        <taxon>Methanobacteriati</taxon>
        <taxon>Methanobacteriota</taxon>
        <taxon>Stenosarchaea group</taxon>
        <taxon>Halobacteria</taxon>
        <taxon>Halobacteriales</taxon>
        <taxon>Haloferacaceae</taxon>
        <taxon>Halalkaliarchaeum</taxon>
    </lineage>
</organism>
<dbReference type="RefSeq" id="WP_119817632.1">
    <property type="nucleotide sequence ID" value="NZ_CP025066.1"/>
</dbReference>
<accession>A0A343TJL5</accession>
<protein>
    <submittedName>
        <fullName evidence="4">Uncharacterized protein</fullName>
    </submittedName>
</protein>
<evidence type="ECO:0000256" key="3">
    <source>
        <dbReference type="SAM" id="Phobius"/>
    </source>
</evidence>
<evidence type="ECO:0000313" key="4">
    <source>
        <dbReference type="EMBL" id="AUX09287.1"/>
    </source>
</evidence>
<feature type="coiled-coil region" evidence="1">
    <location>
        <begin position="248"/>
        <end position="275"/>
    </location>
</feature>
<dbReference type="AlphaFoldDB" id="A0A343TJL5"/>
<sequence>MYAKIKESLGRIKPNSRLPDDEEARTPDEEIDLEEWSSTTSIGLGERLKRSARTFATLGLLGVAIIGILWAWGSQLAIGLFSNVVVQAGTVLLGTFATGLLVGIQHQRGVITRSDWLILSTSEGVTPFLGEFHTSEDGTNVFVPYRGFDFLGDRARPLYLRELGEDVARSHAKKGRNPEDPVRIRVDDGMVQVRDTAYGTVVSVISGGLEVDAFGRYSDVFCTPPEQVTAENYRQLKDQLEMYLQRDLPKLKRENEMLEQQVENLRDRLRQSTDEEINQFIDRLARVQEVSNPHSNGQSGQEQTNGKGTATIKELEDRLEAFE</sequence>
<feature type="compositionally biased region" description="Basic and acidic residues" evidence="2">
    <location>
        <begin position="1"/>
        <end position="10"/>
    </location>
</feature>
<name>A0A343TJL5_9EURY</name>
<keyword evidence="1" id="KW-0175">Coiled coil</keyword>